<comment type="caution">
    <text evidence="2">The sequence shown here is derived from an EMBL/GenBank/DDBJ whole genome shotgun (WGS) entry which is preliminary data.</text>
</comment>
<dbReference type="EMBL" id="ML978217">
    <property type="protein sequence ID" value="KAF2028091.1"/>
    <property type="molecule type" value="Genomic_DNA"/>
</dbReference>
<dbReference type="OrthoDB" id="429143at2759"/>
<dbReference type="Proteomes" id="UP000799777">
    <property type="component" value="Unassembled WGS sequence"/>
</dbReference>
<feature type="domain" description="FAD dependent oxidoreductase" evidence="1">
    <location>
        <begin position="35"/>
        <end position="381"/>
    </location>
</feature>
<accession>A0A9P4H4S4</accession>
<dbReference type="Gene3D" id="3.50.50.60">
    <property type="entry name" value="FAD/NAD(P)-binding domain"/>
    <property type="match status" value="2"/>
</dbReference>
<dbReference type="SUPFAM" id="SSF51905">
    <property type="entry name" value="FAD/NAD(P)-binding domain"/>
    <property type="match status" value="1"/>
</dbReference>
<keyword evidence="3" id="KW-1185">Reference proteome</keyword>
<proteinExistence type="predicted"/>
<evidence type="ECO:0000313" key="3">
    <source>
        <dbReference type="Proteomes" id="UP000799777"/>
    </source>
</evidence>
<dbReference type="InterPro" id="IPR036188">
    <property type="entry name" value="FAD/NAD-bd_sf"/>
</dbReference>
<organism evidence="2 3">
    <name type="scientific">Setomelanomma holmii</name>
    <dbReference type="NCBI Taxonomy" id="210430"/>
    <lineage>
        <taxon>Eukaryota</taxon>
        <taxon>Fungi</taxon>
        <taxon>Dikarya</taxon>
        <taxon>Ascomycota</taxon>
        <taxon>Pezizomycotina</taxon>
        <taxon>Dothideomycetes</taxon>
        <taxon>Pleosporomycetidae</taxon>
        <taxon>Pleosporales</taxon>
        <taxon>Pleosporineae</taxon>
        <taxon>Phaeosphaeriaceae</taxon>
        <taxon>Setomelanomma</taxon>
    </lineage>
</organism>
<protein>
    <submittedName>
        <fullName evidence="2">Nucleotide-binding domain-containing protein</fullName>
    </submittedName>
</protein>
<reference evidence="2" key="1">
    <citation type="journal article" date="2020" name="Stud. Mycol.">
        <title>101 Dothideomycetes genomes: a test case for predicting lifestyles and emergence of pathogens.</title>
        <authorList>
            <person name="Haridas S."/>
            <person name="Albert R."/>
            <person name="Binder M."/>
            <person name="Bloem J."/>
            <person name="Labutti K."/>
            <person name="Salamov A."/>
            <person name="Andreopoulos B."/>
            <person name="Baker S."/>
            <person name="Barry K."/>
            <person name="Bills G."/>
            <person name="Bluhm B."/>
            <person name="Cannon C."/>
            <person name="Castanera R."/>
            <person name="Culley D."/>
            <person name="Daum C."/>
            <person name="Ezra D."/>
            <person name="Gonzalez J."/>
            <person name="Henrissat B."/>
            <person name="Kuo A."/>
            <person name="Liang C."/>
            <person name="Lipzen A."/>
            <person name="Lutzoni F."/>
            <person name="Magnuson J."/>
            <person name="Mondo S."/>
            <person name="Nolan M."/>
            <person name="Ohm R."/>
            <person name="Pangilinan J."/>
            <person name="Park H.-J."/>
            <person name="Ramirez L."/>
            <person name="Alfaro M."/>
            <person name="Sun H."/>
            <person name="Tritt A."/>
            <person name="Yoshinaga Y."/>
            <person name="Zwiers L.-H."/>
            <person name="Turgeon B."/>
            <person name="Goodwin S."/>
            <person name="Spatafora J."/>
            <person name="Crous P."/>
            <person name="Grigoriev I."/>
        </authorList>
    </citation>
    <scope>NUCLEOTIDE SEQUENCE</scope>
    <source>
        <strain evidence="2">CBS 110217</strain>
    </source>
</reference>
<gene>
    <name evidence="2" type="ORF">EK21DRAFT_102054</name>
</gene>
<evidence type="ECO:0000313" key="2">
    <source>
        <dbReference type="EMBL" id="KAF2028091.1"/>
    </source>
</evidence>
<dbReference type="GO" id="GO:0005737">
    <property type="term" value="C:cytoplasm"/>
    <property type="evidence" value="ECO:0007669"/>
    <property type="project" value="TreeGrafter"/>
</dbReference>
<evidence type="ECO:0000259" key="1">
    <source>
        <dbReference type="Pfam" id="PF01266"/>
    </source>
</evidence>
<sequence length="471" mass="52056">MVLPVADPTKSYWIEAAESPLRNYRSSEQLQEQTDVAIIGNEYADASTAYWIHKCTEERSRQPQVTILEARDICGSATGRNGGQLRPHAYSRYPIWRERFGPDGAMKLIVHEMAHLSAFKELAGQEGITEDVCLKFGETFDAAMTDEAWVRLKGALDAMRDDHGDAVVHPSGQIWPYKFVHALLRILLRAGNLSIHANTSVTNVSERNADGWINVKTARGTIRVRIVVHTTNRWAFHLLPEFDKLIIPKRATVNAIKAPPGFIKHTGAQHWNNTVNLPEPYNTIMLGGARPINVHTPDAVMMNDEEDRQFVGVPEFCESWHASDVKDWPGPIKAELGMPVGEGGCWTGIETSSADGFPFVGPIPGRERQFISAGFSGHGMPRILLSSAHIAPLILDAIGFQHSQPRLAASYPALPQPFHVTAERIAKLQATDIDAMKKAFKERCEASAKKPCCDAGRVYISPTSSLPSVQM</sequence>
<dbReference type="Gene3D" id="3.30.9.10">
    <property type="entry name" value="D-Amino Acid Oxidase, subunit A, domain 2"/>
    <property type="match status" value="1"/>
</dbReference>
<dbReference type="AlphaFoldDB" id="A0A9P4H4S4"/>
<dbReference type="Pfam" id="PF01266">
    <property type="entry name" value="DAO"/>
    <property type="match status" value="1"/>
</dbReference>
<dbReference type="InterPro" id="IPR006076">
    <property type="entry name" value="FAD-dep_OxRdtase"/>
</dbReference>
<dbReference type="PANTHER" id="PTHR13847">
    <property type="entry name" value="SARCOSINE DEHYDROGENASE-RELATED"/>
    <property type="match status" value="1"/>
</dbReference>
<dbReference type="PANTHER" id="PTHR13847:SF188">
    <property type="entry name" value="EXPRESSED PROTEIN"/>
    <property type="match status" value="1"/>
</dbReference>
<name>A0A9P4H4S4_9PLEO</name>